<sequence precursor="true">MRAALLLLSLVIATPLALASDVIDVARSFPDGGGYNWTAGATGVKEPVDFKGARLLEATEGGSFCCGYTFAVAMRVAEERSLLKDKSVEDARKFLKDWYGAPGGDKTLVVLAVENLGIGEAVPFEDAQTGDFVQLWREGGSGHSVIFLKWIEEDGQRVGFRYRSSQKLTDGIGDRTEYFSDAPGLNGRVLREETYVCRLNEK</sequence>
<dbReference type="EMBL" id="CP036349">
    <property type="protein sequence ID" value="QDV74945.1"/>
    <property type="molecule type" value="Genomic_DNA"/>
</dbReference>
<organism evidence="2 3">
    <name type="scientific">Botrimarina mediterranea</name>
    <dbReference type="NCBI Taxonomy" id="2528022"/>
    <lineage>
        <taxon>Bacteria</taxon>
        <taxon>Pseudomonadati</taxon>
        <taxon>Planctomycetota</taxon>
        <taxon>Planctomycetia</taxon>
        <taxon>Pirellulales</taxon>
        <taxon>Lacipirellulaceae</taxon>
        <taxon>Botrimarina</taxon>
    </lineage>
</organism>
<accession>A0A518KAY1</accession>
<evidence type="ECO:0000313" key="3">
    <source>
        <dbReference type="Proteomes" id="UP000316426"/>
    </source>
</evidence>
<protein>
    <recommendedName>
        <fullName evidence="4">Peptidase C39-like domain-containing protein</fullName>
    </recommendedName>
</protein>
<feature type="signal peptide" evidence="1">
    <location>
        <begin position="1"/>
        <end position="19"/>
    </location>
</feature>
<gene>
    <name evidence="2" type="ORF">Spa11_31540</name>
</gene>
<keyword evidence="3" id="KW-1185">Reference proteome</keyword>
<evidence type="ECO:0000313" key="2">
    <source>
        <dbReference type="EMBL" id="QDV74945.1"/>
    </source>
</evidence>
<evidence type="ECO:0000256" key="1">
    <source>
        <dbReference type="SAM" id="SignalP"/>
    </source>
</evidence>
<evidence type="ECO:0008006" key="4">
    <source>
        <dbReference type="Google" id="ProtNLM"/>
    </source>
</evidence>
<dbReference type="KEGG" id="bmei:Spa11_31540"/>
<proteinExistence type="predicted"/>
<feature type="chain" id="PRO_5021740687" description="Peptidase C39-like domain-containing protein" evidence="1">
    <location>
        <begin position="20"/>
        <end position="202"/>
    </location>
</feature>
<reference evidence="2 3" key="1">
    <citation type="submission" date="2019-02" db="EMBL/GenBank/DDBJ databases">
        <title>Deep-cultivation of Planctomycetes and their phenomic and genomic characterization uncovers novel biology.</title>
        <authorList>
            <person name="Wiegand S."/>
            <person name="Jogler M."/>
            <person name="Boedeker C."/>
            <person name="Pinto D."/>
            <person name="Vollmers J."/>
            <person name="Rivas-Marin E."/>
            <person name="Kohn T."/>
            <person name="Peeters S.H."/>
            <person name="Heuer A."/>
            <person name="Rast P."/>
            <person name="Oberbeckmann S."/>
            <person name="Bunk B."/>
            <person name="Jeske O."/>
            <person name="Meyerdierks A."/>
            <person name="Storesund J.E."/>
            <person name="Kallscheuer N."/>
            <person name="Luecker S."/>
            <person name="Lage O.M."/>
            <person name="Pohl T."/>
            <person name="Merkel B.J."/>
            <person name="Hornburger P."/>
            <person name="Mueller R.-W."/>
            <person name="Bruemmer F."/>
            <person name="Labrenz M."/>
            <person name="Spormann A.M."/>
            <person name="Op den Camp H."/>
            <person name="Overmann J."/>
            <person name="Amann R."/>
            <person name="Jetten M.S.M."/>
            <person name="Mascher T."/>
            <person name="Medema M.H."/>
            <person name="Devos D.P."/>
            <person name="Kaster A.-K."/>
            <person name="Ovreas L."/>
            <person name="Rohde M."/>
            <person name="Galperin M.Y."/>
            <person name="Jogler C."/>
        </authorList>
    </citation>
    <scope>NUCLEOTIDE SEQUENCE [LARGE SCALE GENOMIC DNA]</scope>
    <source>
        <strain evidence="2 3">Spa11</strain>
    </source>
</reference>
<dbReference type="Proteomes" id="UP000316426">
    <property type="component" value="Chromosome"/>
</dbReference>
<keyword evidence="1" id="KW-0732">Signal</keyword>
<dbReference type="AlphaFoldDB" id="A0A518KAY1"/>
<name>A0A518KAY1_9BACT</name>